<protein>
    <submittedName>
        <fullName evidence="2">Uncharacterized protein</fullName>
    </submittedName>
</protein>
<feature type="compositionally biased region" description="Basic and acidic residues" evidence="1">
    <location>
        <begin position="43"/>
        <end position="52"/>
    </location>
</feature>
<evidence type="ECO:0000313" key="2">
    <source>
        <dbReference type="EMBL" id="KAJ1178127.1"/>
    </source>
</evidence>
<comment type="caution">
    <text evidence="2">The sequence shown here is derived from an EMBL/GenBank/DDBJ whole genome shotgun (WGS) entry which is preliminary data.</text>
</comment>
<evidence type="ECO:0000313" key="3">
    <source>
        <dbReference type="Proteomes" id="UP001066276"/>
    </source>
</evidence>
<dbReference type="EMBL" id="JANPWB010000006">
    <property type="protein sequence ID" value="KAJ1178127.1"/>
    <property type="molecule type" value="Genomic_DNA"/>
</dbReference>
<name>A0AAV7TR35_PLEWA</name>
<feature type="compositionally biased region" description="Low complexity" evidence="1">
    <location>
        <begin position="53"/>
        <end position="62"/>
    </location>
</feature>
<evidence type="ECO:0000256" key="1">
    <source>
        <dbReference type="SAM" id="MobiDB-lite"/>
    </source>
</evidence>
<reference evidence="2" key="1">
    <citation type="journal article" date="2022" name="bioRxiv">
        <title>Sequencing and chromosome-scale assembly of the giantPleurodeles waltlgenome.</title>
        <authorList>
            <person name="Brown T."/>
            <person name="Elewa A."/>
            <person name="Iarovenko S."/>
            <person name="Subramanian E."/>
            <person name="Araus A.J."/>
            <person name="Petzold A."/>
            <person name="Susuki M."/>
            <person name="Suzuki K.-i.T."/>
            <person name="Hayashi T."/>
            <person name="Toyoda A."/>
            <person name="Oliveira C."/>
            <person name="Osipova E."/>
            <person name="Leigh N.D."/>
            <person name="Simon A."/>
            <person name="Yun M.H."/>
        </authorList>
    </citation>
    <scope>NUCLEOTIDE SEQUENCE</scope>
    <source>
        <strain evidence="2">20211129_DDA</strain>
        <tissue evidence="2">Liver</tissue>
    </source>
</reference>
<dbReference type="AlphaFoldDB" id="A0AAV7TR35"/>
<keyword evidence="3" id="KW-1185">Reference proteome</keyword>
<dbReference type="Proteomes" id="UP001066276">
    <property type="component" value="Chromosome 3_2"/>
</dbReference>
<feature type="compositionally biased region" description="Basic and acidic residues" evidence="1">
    <location>
        <begin position="64"/>
        <end position="77"/>
    </location>
</feature>
<sequence length="90" mass="9962">MQRGPRGLCAQQLKKSTVERGQIRAPTREARRKTAPSNARIKTPNETREEQGTGKQEQTGTGAPERDPDDRSYDRGGPRYTTGPGGRRPT</sequence>
<proteinExistence type="predicted"/>
<feature type="compositionally biased region" description="Basic and acidic residues" evidence="1">
    <location>
        <begin position="16"/>
        <end position="29"/>
    </location>
</feature>
<organism evidence="2 3">
    <name type="scientific">Pleurodeles waltl</name>
    <name type="common">Iberian ribbed newt</name>
    <dbReference type="NCBI Taxonomy" id="8319"/>
    <lineage>
        <taxon>Eukaryota</taxon>
        <taxon>Metazoa</taxon>
        <taxon>Chordata</taxon>
        <taxon>Craniata</taxon>
        <taxon>Vertebrata</taxon>
        <taxon>Euteleostomi</taxon>
        <taxon>Amphibia</taxon>
        <taxon>Batrachia</taxon>
        <taxon>Caudata</taxon>
        <taxon>Salamandroidea</taxon>
        <taxon>Salamandridae</taxon>
        <taxon>Pleurodelinae</taxon>
        <taxon>Pleurodeles</taxon>
    </lineage>
</organism>
<accession>A0AAV7TR35</accession>
<gene>
    <name evidence="2" type="ORF">NDU88_003374</name>
</gene>
<feature type="region of interest" description="Disordered" evidence="1">
    <location>
        <begin position="1"/>
        <end position="90"/>
    </location>
</feature>